<evidence type="ECO:0000256" key="5">
    <source>
        <dbReference type="ARBA" id="ARBA00022597"/>
    </source>
</evidence>
<evidence type="ECO:0000313" key="12">
    <source>
        <dbReference type="Proteomes" id="UP000003330"/>
    </source>
</evidence>
<evidence type="ECO:0000256" key="6">
    <source>
        <dbReference type="ARBA" id="ARBA00022692"/>
    </source>
</evidence>
<evidence type="ECO:0000259" key="10">
    <source>
        <dbReference type="PROSITE" id="PS50928"/>
    </source>
</evidence>
<organism evidence="11 12">
    <name type="scientific">Streptococcus ictaluri 707-05</name>
    <dbReference type="NCBI Taxonomy" id="764299"/>
    <lineage>
        <taxon>Bacteria</taxon>
        <taxon>Bacillati</taxon>
        <taxon>Bacillota</taxon>
        <taxon>Bacilli</taxon>
        <taxon>Lactobacillales</taxon>
        <taxon>Streptococcaceae</taxon>
        <taxon>Streptococcus</taxon>
    </lineage>
</organism>
<comment type="subcellular location">
    <subcellularLocation>
        <location evidence="1 9">Cell membrane</location>
        <topology evidence="1 9">Multi-pass membrane protein</topology>
    </subcellularLocation>
</comment>
<evidence type="ECO:0000256" key="2">
    <source>
        <dbReference type="ARBA" id="ARBA00009047"/>
    </source>
</evidence>
<keyword evidence="6 9" id="KW-0812">Transmembrane</keyword>
<dbReference type="GO" id="GO:0042956">
    <property type="term" value="P:maltodextrin transmembrane transport"/>
    <property type="evidence" value="ECO:0007669"/>
    <property type="project" value="TreeGrafter"/>
</dbReference>
<keyword evidence="5" id="KW-0762">Sugar transport</keyword>
<dbReference type="InterPro" id="IPR050901">
    <property type="entry name" value="BP-dep_ABC_trans_perm"/>
</dbReference>
<dbReference type="Gene3D" id="1.10.3720.10">
    <property type="entry name" value="MetI-like"/>
    <property type="match status" value="1"/>
</dbReference>
<feature type="transmembrane region" description="Helical" evidence="9">
    <location>
        <begin position="66"/>
        <end position="86"/>
    </location>
</feature>
<dbReference type="STRING" id="764299.STRIC_2300"/>
<dbReference type="PANTHER" id="PTHR32243">
    <property type="entry name" value="MALTOSE TRANSPORT SYSTEM PERMEASE-RELATED"/>
    <property type="match status" value="1"/>
</dbReference>
<keyword evidence="12" id="KW-1185">Reference proteome</keyword>
<dbReference type="Proteomes" id="UP000003330">
    <property type="component" value="Unassembled WGS sequence"/>
</dbReference>
<dbReference type="PROSITE" id="PS50928">
    <property type="entry name" value="ABC_TM1"/>
    <property type="match status" value="1"/>
</dbReference>
<evidence type="ECO:0000256" key="8">
    <source>
        <dbReference type="ARBA" id="ARBA00023136"/>
    </source>
</evidence>
<dbReference type="GO" id="GO:0015423">
    <property type="term" value="F:ABC-type maltose transporter activity"/>
    <property type="evidence" value="ECO:0007669"/>
    <property type="project" value="TreeGrafter"/>
</dbReference>
<gene>
    <name evidence="11" type="ORF">STRIC_2300</name>
</gene>
<keyword evidence="3 9" id="KW-0813">Transport</keyword>
<comment type="caution">
    <text evidence="11">The sequence shown here is derived from an EMBL/GenBank/DDBJ whole genome shotgun (WGS) entry which is preliminary data.</text>
</comment>
<reference evidence="11 12" key="1">
    <citation type="journal article" date="2014" name="Int. J. Syst. Evol. Microbiol.">
        <title>Phylogenomics and the dynamic genome evolution of the genus Streptococcus.</title>
        <authorList>
            <consortium name="The Broad Institute Genome Sequencing Platform"/>
            <person name="Richards V.P."/>
            <person name="Palmer S.R."/>
            <person name="Pavinski Bitar P.D."/>
            <person name="Qin X."/>
            <person name="Weinstock G.M."/>
            <person name="Highlander S.K."/>
            <person name="Town C.D."/>
            <person name="Burne R.A."/>
            <person name="Stanhope M.J."/>
        </authorList>
    </citation>
    <scope>NUCLEOTIDE SEQUENCE [LARGE SCALE GENOMIC DNA]</scope>
    <source>
        <strain evidence="11 12">707-05</strain>
    </source>
</reference>
<accession>G5K1P2</accession>
<dbReference type="InterPro" id="IPR035906">
    <property type="entry name" value="MetI-like_sf"/>
</dbReference>
<dbReference type="eggNOG" id="COG3833">
    <property type="taxonomic scope" value="Bacteria"/>
</dbReference>
<dbReference type="PANTHER" id="PTHR32243:SF50">
    <property type="entry name" value="MALTOSE_MALTODEXTRIN TRANSPORT SYSTEM PERMEASE PROTEIN MALG"/>
    <property type="match status" value="1"/>
</dbReference>
<protein>
    <submittedName>
        <fullName evidence="11">ABC transporter, permease protein</fullName>
    </submittedName>
</protein>
<sequence>MVFQHFVNLLGQLCIENDSSDLTAYTMSRFQFKSKKALMKVTMVLGMFPSFMGMIAVYIVMTQFNLINQLWGLILIYSAAAPLGYLTQKGFFDTIPYSIDEAARIDGATSFQIFTKIHLPLSRPIITYTALTAFSWSWSDFILPKLLLEEKNLYTVAVGLMNLGETEFARFAAGSVFIAIPIILLYFLLVKHMVEGLSAGAVK</sequence>
<evidence type="ECO:0000256" key="1">
    <source>
        <dbReference type="ARBA" id="ARBA00004651"/>
    </source>
</evidence>
<evidence type="ECO:0000313" key="11">
    <source>
        <dbReference type="EMBL" id="EHI70058.1"/>
    </source>
</evidence>
<evidence type="ECO:0000256" key="7">
    <source>
        <dbReference type="ARBA" id="ARBA00022989"/>
    </source>
</evidence>
<evidence type="ECO:0000256" key="9">
    <source>
        <dbReference type="RuleBase" id="RU363032"/>
    </source>
</evidence>
<feature type="transmembrane region" description="Helical" evidence="9">
    <location>
        <begin position="168"/>
        <end position="189"/>
    </location>
</feature>
<keyword evidence="7 9" id="KW-1133">Transmembrane helix</keyword>
<comment type="similarity">
    <text evidence="2">Belongs to the binding-protein-dependent transport system permease family. MalFG subfamily.</text>
</comment>
<feature type="transmembrane region" description="Helical" evidence="9">
    <location>
        <begin position="37"/>
        <end position="60"/>
    </location>
</feature>
<dbReference type="AlphaFoldDB" id="G5K1P2"/>
<keyword evidence="4" id="KW-1003">Cell membrane</keyword>
<feature type="domain" description="ABC transmembrane type-1" evidence="10">
    <location>
        <begin position="1"/>
        <end position="189"/>
    </location>
</feature>
<dbReference type="GO" id="GO:0005886">
    <property type="term" value="C:plasma membrane"/>
    <property type="evidence" value="ECO:0007669"/>
    <property type="project" value="UniProtKB-SubCell"/>
</dbReference>
<dbReference type="InterPro" id="IPR000515">
    <property type="entry name" value="MetI-like"/>
</dbReference>
<dbReference type="CDD" id="cd06261">
    <property type="entry name" value="TM_PBP2"/>
    <property type="match status" value="1"/>
</dbReference>
<proteinExistence type="inferred from homology"/>
<name>G5K1P2_9STRE</name>
<dbReference type="EMBL" id="AEUX02000005">
    <property type="protein sequence ID" value="EHI70058.1"/>
    <property type="molecule type" value="Genomic_DNA"/>
</dbReference>
<dbReference type="Pfam" id="PF00528">
    <property type="entry name" value="BPD_transp_1"/>
    <property type="match status" value="1"/>
</dbReference>
<evidence type="ECO:0000256" key="4">
    <source>
        <dbReference type="ARBA" id="ARBA00022475"/>
    </source>
</evidence>
<keyword evidence="8 9" id="KW-0472">Membrane</keyword>
<evidence type="ECO:0000256" key="3">
    <source>
        <dbReference type="ARBA" id="ARBA00022448"/>
    </source>
</evidence>
<dbReference type="SUPFAM" id="SSF161098">
    <property type="entry name" value="MetI-like"/>
    <property type="match status" value="1"/>
</dbReference>